<dbReference type="OrthoDB" id="6509975at2759"/>
<reference evidence="4 5" key="2">
    <citation type="submission" date="2019-01" db="EMBL/GenBank/DDBJ databases">
        <title>The decoding of complex shrimp genome reveals the adaptation for benthos swimmer, frequently molting mechanism and breeding impact on genome.</title>
        <authorList>
            <person name="Sun Y."/>
            <person name="Gao Y."/>
            <person name="Yu Y."/>
        </authorList>
    </citation>
    <scope>NUCLEOTIDE SEQUENCE [LARGE SCALE GENOMIC DNA]</scope>
    <source>
        <tissue evidence="4">Muscle</tissue>
    </source>
</reference>
<gene>
    <name evidence="4" type="ORF">C7M84_003566</name>
</gene>
<keyword evidence="5" id="KW-1185">Reference proteome</keyword>
<dbReference type="EMBL" id="QCYY01001483">
    <property type="protein sequence ID" value="ROT77759.1"/>
    <property type="molecule type" value="Genomic_DNA"/>
</dbReference>
<accession>A0A423TMS5</accession>
<organism evidence="4 5">
    <name type="scientific">Penaeus vannamei</name>
    <name type="common">Whiteleg shrimp</name>
    <name type="synonym">Litopenaeus vannamei</name>
    <dbReference type="NCBI Taxonomy" id="6689"/>
    <lineage>
        <taxon>Eukaryota</taxon>
        <taxon>Metazoa</taxon>
        <taxon>Ecdysozoa</taxon>
        <taxon>Arthropoda</taxon>
        <taxon>Crustacea</taxon>
        <taxon>Multicrustacea</taxon>
        <taxon>Malacostraca</taxon>
        <taxon>Eumalacostraca</taxon>
        <taxon>Eucarida</taxon>
        <taxon>Decapoda</taxon>
        <taxon>Dendrobranchiata</taxon>
        <taxon>Penaeoidea</taxon>
        <taxon>Penaeidae</taxon>
        <taxon>Penaeus</taxon>
    </lineage>
</organism>
<name>A0A423TMS5_PENVA</name>
<comment type="subcellular location">
    <subcellularLocation>
        <location evidence="1">Membrane</location>
    </subcellularLocation>
</comment>
<reference evidence="4 5" key="1">
    <citation type="submission" date="2018-04" db="EMBL/GenBank/DDBJ databases">
        <authorList>
            <person name="Zhang X."/>
            <person name="Yuan J."/>
            <person name="Li F."/>
            <person name="Xiang J."/>
        </authorList>
    </citation>
    <scope>NUCLEOTIDE SEQUENCE [LARGE SCALE GENOMIC DNA]</scope>
    <source>
        <tissue evidence="4">Muscle</tissue>
    </source>
</reference>
<dbReference type="InterPro" id="IPR029033">
    <property type="entry name" value="His_PPase_superfam"/>
</dbReference>
<dbReference type="GO" id="GO:0052745">
    <property type="term" value="F:inositol phosphate phosphatase activity"/>
    <property type="evidence" value="ECO:0007669"/>
    <property type="project" value="TreeGrafter"/>
</dbReference>
<keyword evidence="3" id="KW-0472">Membrane</keyword>
<comment type="caution">
    <text evidence="4">The sequence shown here is derived from an EMBL/GenBank/DDBJ whole genome shotgun (WGS) entry which is preliminary data.</text>
</comment>
<protein>
    <submittedName>
        <fullName evidence="4">Putative multiple inositol polyphosphate phosphatase 1-like</fullName>
    </submittedName>
</protein>
<sequence length="169" mass="19861">MYHDHGYQHSITYKQACILGKDVIRHFRKRIDRGNNATDSTAYFVNVEAFVPFLALFGLFKDTEALTSEAINKNRLWRTSKFAGYGSNFGLLLSSCTGESTNYWVTALHNEEKIKLPGCDTSLGCSWDKFLNEYDFLEDCHFFRLCIRFTRRMCRPHNWHLSYIMNNWM</sequence>
<dbReference type="SUPFAM" id="SSF53254">
    <property type="entry name" value="Phosphoglycerate mutase-like"/>
    <property type="match status" value="1"/>
</dbReference>
<evidence type="ECO:0000313" key="5">
    <source>
        <dbReference type="Proteomes" id="UP000283509"/>
    </source>
</evidence>
<dbReference type="PANTHER" id="PTHR20963">
    <property type="entry name" value="MULTIPLE INOSITOL POLYPHOSPHATE PHOSPHATASE-RELATED"/>
    <property type="match status" value="1"/>
</dbReference>
<evidence type="ECO:0000256" key="2">
    <source>
        <dbReference type="ARBA" id="ARBA00022729"/>
    </source>
</evidence>
<proteinExistence type="predicted"/>
<dbReference type="GO" id="GO:0016020">
    <property type="term" value="C:membrane"/>
    <property type="evidence" value="ECO:0007669"/>
    <property type="project" value="UniProtKB-SubCell"/>
</dbReference>
<dbReference type="Proteomes" id="UP000283509">
    <property type="component" value="Unassembled WGS sequence"/>
</dbReference>
<keyword evidence="2" id="KW-0732">Signal</keyword>
<evidence type="ECO:0000256" key="3">
    <source>
        <dbReference type="ARBA" id="ARBA00023136"/>
    </source>
</evidence>
<dbReference type="GO" id="GO:0003993">
    <property type="term" value="F:acid phosphatase activity"/>
    <property type="evidence" value="ECO:0007669"/>
    <property type="project" value="TreeGrafter"/>
</dbReference>
<dbReference type="AlphaFoldDB" id="A0A423TMS5"/>
<dbReference type="PANTHER" id="PTHR20963:SF8">
    <property type="entry name" value="MULTIPLE INOSITOL POLYPHOSPHATE PHOSPHATASE 1"/>
    <property type="match status" value="1"/>
</dbReference>
<evidence type="ECO:0000256" key="1">
    <source>
        <dbReference type="ARBA" id="ARBA00004370"/>
    </source>
</evidence>
<dbReference type="Gene3D" id="3.40.50.1240">
    <property type="entry name" value="Phosphoglycerate mutase-like"/>
    <property type="match status" value="1"/>
</dbReference>
<evidence type="ECO:0000313" key="4">
    <source>
        <dbReference type="EMBL" id="ROT77759.1"/>
    </source>
</evidence>